<reference evidence="1 2" key="1">
    <citation type="journal article" date="2019" name="Genome Biol. Evol.">
        <title>Day and night: Metabolic profiles and evolutionary relationships of six axenic non-marine cyanobacteria.</title>
        <authorList>
            <person name="Will S.E."/>
            <person name="Henke P."/>
            <person name="Boedeker C."/>
            <person name="Huang S."/>
            <person name="Brinkmann H."/>
            <person name="Rohde M."/>
            <person name="Jarek M."/>
            <person name="Friedl T."/>
            <person name="Seufert S."/>
            <person name="Schumacher M."/>
            <person name="Overmann J."/>
            <person name="Neumann-Schaal M."/>
            <person name="Petersen J."/>
        </authorList>
    </citation>
    <scope>NUCLEOTIDE SEQUENCE [LARGE SCALE GENOMIC DNA]</scope>
    <source>
        <strain evidence="1 2">SAG 39.79</strain>
    </source>
</reference>
<comment type="caution">
    <text evidence="1">The sequence shown here is derived from an EMBL/GenBank/DDBJ whole genome shotgun (WGS) entry which is preliminary data.</text>
</comment>
<dbReference type="AlphaFoldDB" id="A0AB37UDI2"/>
<accession>A0AB37UDI2</accession>
<evidence type="ECO:0000313" key="2">
    <source>
        <dbReference type="Proteomes" id="UP000282574"/>
    </source>
</evidence>
<dbReference type="RefSeq" id="WP_106170921.1">
    <property type="nucleotide sequence ID" value="NZ_JAVKZF010000001.1"/>
</dbReference>
<gene>
    <name evidence="1" type="ORF">DSM107010_50940</name>
</gene>
<keyword evidence="2" id="KW-1185">Reference proteome</keyword>
<sequence>MQAIQLELDLWNNLSAAAAAPLAANMNQLWQDLEVAIAPLPQQLQLATVAEVILKIAQIYAERAQSLLDDWEATHECDDEPVLNEDMLAPMLRQTMTLDLDALLEPPPYYPRSSHSNSQSIVGEVDKAAMLEVLDEMAAKRTDEEDSTHVAHAEDISAWARAIAEYFASRQTHCLPLLELVQKVRYPAQKQSESGSRLVKTWMALLLGGFGLKQQEFYDLESIEVWY</sequence>
<organism evidence="1 2">
    <name type="scientific">Chroococcidiopsis cubana SAG 39.79</name>
    <dbReference type="NCBI Taxonomy" id="388085"/>
    <lineage>
        <taxon>Bacteria</taxon>
        <taxon>Bacillati</taxon>
        <taxon>Cyanobacteriota</taxon>
        <taxon>Cyanophyceae</taxon>
        <taxon>Chroococcidiopsidales</taxon>
        <taxon>Chroococcidiopsidaceae</taxon>
        <taxon>Chroococcidiopsis</taxon>
    </lineage>
</organism>
<protein>
    <submittedName>
        <fullName evidence="1">Uncharacterized protein</fullName>
    </submittedName>
</protein>
<evidence type="ECO:0000313" key="1">
    <source>
        <dbReference type="EMBL" id="RUT07415.1"/>
    </source>
</evidence>
<dbReference type="Proteomes" id="UP000282574">
    <property type="component" value="Unassembled WGS sequence"/>
</dbReference>
<name>A0AB37UDI2_9CYAN</name>
<dbReference type="EMBL" id="RSCK01000062">
    <property type="protein sequence ID" value="RUT07415.1"/>
    <property type="molecule type" value="Genomic_DNA"/>
</dbReference>
<proteinExistence type="predicted"/>